<dbReference type="PANTHER" id="PTHR22872">
    <property type="entry name" value="BTK-BINDING PROTEIN-RELATED"/>
    <property type="match status" value="1"/>
</dbReference>
<dbReference type="PRINTS" id="PR00633">
    <property type="entry name" value="RCCNDNSATION"/>
</dbReference>
<dbReference type="InterPro" id="IPR058923">
    <property type="entry name" value="RCC1-like_dom"/>
</dbReference>
<dbReference type="Proteomes" id="UP000279307">
    <property type="component" value="Chromosome 2"/>
</dbReference>
<evidence type="ECO:0000256" key="2">
    <source>
        <dbReference type="PROSITE-ProRule" id="PRU00235"/>
    </source>
</evidence>
<evidence type="ECO:0000313" key="4">
    <source>
        <dbReference type="EMBL" id="RLU25827.1"/>
    </source>
</evidence>
<gene>
    <name evidence="4" type="ORF">DMN91_001987</name>
</gene>
<proteinExistence type="predicted"/>
<dbReference type="OrthoDB" id="10256179at2759"/>
<keyword evidence="1" id="KW-0677">Repeat</keyword>
<reference evidence="4 5" key="1">
    <citation type="journal article" date="2018" name="Genome Res.">
        <title>The genomic architecture and molecular evolution of ant odorant receptors.</title>
        <authorList>
            <person name="McKenzie S.K."/>
            <person name="Kronauer D.J.C."/>
        </authorList>
    </citation>
    <scope>NUCLEOTIDE SEQUENCE [LARGE SCALE GENOMIC DNA]</scope>
    <source>
        <strain evidence="4">Clonal line C1</strain>
    </source>
</reference>
<name>A0A3L8DZJ6_OOCBI</name>
<protein>
    <recommendedName>
        <fullName evidence="3">RCC1-like domain-containing protein</fullName>
    </recommendedName>
</protein>
<dbReference type="InterPro" id="IPR009091">
    <property type="entry name" value="RCC1/BLIP-II"/>
</dbReference>
<comment type="caution">
    <text evidence="4">The sequence shown here is derived from an EMBL/GenBank/DDBJ whole genome shotgun (WGS) entry which is preliminary data.</text>
</comment>
<dbReference type="InterPro" id="IPR051625">
    <property type="entry name" value="Signaling_Regulatory_Domain"/>
</dbReference>
<dbReference type="InterPro" id="IPR000408">
    <property type="entry name" value="Reg_chr_condens"/>
</dbReference>
<accession>A0A3L8DZJ6</accession>
<sequence>MKRSFFLIIGTKPHGRKYLIMSTYRLISWGANSHGQLGQGILSEQCILPQEADITACPLKPEAIKKIVGGAGHTLILDTNGRIYCCGWNNKGQTGNGKQEENVLTFQRVDALKHERIIDVCCGWDSSAALTRDGELYVWGSNRYGQLGLDPAVFPSVLLPRRVSIGTKIKRVAMGLRHTAVVTENHELYTCGANNKRQLGLINPETMEPYTSASAFTKVSELVMQGNVENVACGQHHTVVTRSEKDLCDVYVFGDNKHGQLGFSPKTPNMQLPQSISTSRFNMPVQIHAGWSHTNILSNGAIFSWGRNDYGQLGRSSSNVQNETSVKEDVLRIEHIPTIVQLSVGSEHNIAVTGDKTILCWGWNEHGNCGNGSTKDLLRPEFLPIPPNFIGILVGAGAGHSFAVIKSVT</sequence>
<dbReference type="EMBL" id="QOIP01000002">
    <property type="protein sequence ID" value="RLU25827.1"/>
    <property type="molecule type" value="Genomic_DNA"/>
</dbReference>
<feature type="repeat" description="RCC1" evidence="2">
    <location>
        <begin position="134"/>
        <end position="185"/>
    </location>
</feature>
<feature type="repeat" description="RCC1" evidence="2">
    <location>
        <begin position="248"/>
        <end position="300"/>
    </location>
</feature>
<evidence type="ECO:0000313" key="5">
    <source>
        <dbReference type="Proteomes" id="UP000279307"/>
    </source>
</evidence>
<organism evidence="4 5">
    <name type="scientific">Ooceraea biroi</name>
    <name type="common">Clonal raider ant</name>
    <name type="synonym">Cerapachys biroi</name>
    <dbReference type="NCBI Taxonomy" id="2015173"/>
    <lineage>
        <taxon>Eukaryota</taxon>
        <taxon>Metazoa</taxon>
        <taxon>Ecdysozoa</taxon>
        <taxon>Arthropoda</taxon>
        <taxon>Hexapoda</taxon>
        <taxon>Insecta</taxon>
        <taxon>Pterygota</taxon>
        <taxon>Neoptera</taxon>
        <taxon>Endopterygota</taxon>
        <taxon>Hymenoptera</taxon>
        <taxon>Apocrita</taxon>
        <taxon>Aculeata</taxon>
        <taxon>Formicoidea</taxon>
        <taxon>Formicidae</taxon>
        <taxon>Dorylinae</taxon>
        <taxon>Ooceraea</taxon>
    </lineage>
</organism>
<feature type="repeat" description="RCC1" evidence="2">
    <location>
        <begin position="186"/>
        <end position="244"/>
    </location>
</feature>
<feature type="repeat" description="RCC1" evidence="2">
    <location>
        <begin position="300"/>
        <end position="355"/>
    </location>
</feature>
<feature type="repeat" description="RCC1" evidence="2">
    <location>
        <begin position="24"/>
        <end position="80"/>
    </location>
</feature>
<dbReference type="Gene3D" id="2.130.10.30">
    <property type="entry name" value="Regulator of chromosome condensation 1/beta-lactamase-inhibitor protein II"/>
    <property type="match status" value="2"/>
</dbReference>
<dbReference type="SUPFAM" id="SSF50985">
    <property type="entry name" value="RCC1/BLIP-II"/>
    <property type="match status" value="1"/>
</dbReference>
<dbReference type="Pfam" id="PF25390">
    <property type="entry name" value="WD40_RLD"/>
    <property type="match status" value="1"/>
</dbReference>
<evidence type="ECO:0000259" key="3">
    <source>
        <dbReference type="Pfam" id="PF25390"/>
    </source>
</evidence>
<evidence type="ECO:0000256" key="1">
    <source>
        <dbReference type="ARBA" id="ARBA00022737"/>
    </source>
</evidence>
<dbReference type="PROSITE" id="PS50012">
    <property type="entry name" value="RCC1_3"/>
    <property type="match status" value="7"/>
</dbReference>
<dbReference type="AlphaFoldDB" id="A0A3L8DZJ6"/>
<feature type="domain" description="RCC1-like" evidence="3">
    <location>
        <begin position="26"/>
        <end position="403"/>
    </location>
</feature>
<feature type="repeat" description="RCC1" evidence="2">
    <location>
        <begin position="356"/>
        <end position="407"/>
    </location>
</feature>
<feature type="repeat" description="RCC1" evidence="2">
    <location>
        <begin position="81"/>
        <end position="133"/>
    </location>
</feature>